<dbReference type="PANTHER" id="PTHR11525">
    <property type="entry name" value="FARNESYL-PYROPHOSPHATE SYNTHETASE"/>
    <property type="match status" value="1"/>
</dbReference>
<evidence type="ECO:0000256" key="3">
    <source>
        <dbReference type="ARBA" id="ARBA00022723"/>
    </source>
</evidence>
<dbReference type="OrthoDB" id="10257492at2759"/>
<dbReference type="Gene3D" id="1.10.600.10">
    <property type="entry name" value="Farnesyl Diphosphate Synthase"/>
    <property type="match status" value="1"/>
</dbReference>
<sequence length="344" mass="39332">MEAITRVEFEAIHPTIVKDLLQHAADRGLSGKSLQRFKETLEYNTLGGKYNRGMSVPDIGAILIGSPLSPDQRFQASLLGWCIELLQAFFLVTDDMIDGSILRRGKPSWYMKDGIGMLAINDACMLQAGIFILLEKYFRQDHARYSFLTQLFLDASFCTQMGQSIDTVIGSEYLQNYTMEAYRSIIACKTTHYTFYLSVAVSLALCGDPSEENLRTCVDILRPIGEFFQVQDDFFDCYTPPNVSGKVGTDIRCRKCSWLIVTALQNSNPDQKKVLQETYGKDDKAAEDAVREIYSQLHLEERYMRFVTEQKNIIRRKISELDERTGLKKDIFESIFARIENRTM</sequence>
<accession>A0A319DDY8</accession>
<dbReference type="GO" id="GO:0045337">
    <property type="term" value="P:farnesyl diphosphate biosynthetic process"/>
    <property type="evidence" value="ECO:0007669"/>
    <property type="project" value="TreeGrafter"/>
</dbReference>
<dbReference type="InterPro" id="IPR033749">
    <property type="entry name" value="Polyprenyl_synt_CS"/>
</dbReference>
<dbReference type="GO" id="GO:0004161">
    <property type="term" value="F:dimethylallyltranstransferase activity"/>
    <property type="evidence" value="ECO:0007669"/>
    <property type="project" value="TreeGrafter"/>
</dbReference>
<dbReference type="STRING" id="1448320.A0A319DDY8"/>
<name>A0A319DDY8_9EURO</name>
<dbReference type="PROSITE" id="PS00444">
    <property type="entry name" value="POLYPRENYL_SYNTHASE_2"/>
    <property type="match status" value="1"/>
</dbReference>
<dbReference type="VEuPathDB" id="FungiDB:BO71DRAFT_377117"/>
<gene>
    <name evidence="6" type="ORF">BO71DRAFT_377117</name>
</gene>
<keyword evidence="3" id="KW-0479">Metal-binding</keyword>
<dbReference type="InterPro" id="IPR008949">
    <property type="entry name" value="Isoprenoid_synthase_dom_sf"/>
</dbReference>
<organism evidence="6 7">
    <name type="scientific">Aspergillus ellipticus CBS 707.79</name>
    <dbReference type="NCBI Taxonomy" id="1448320"/>
    <lineage>
        <taxon>Eukaryota</taxon>
        <taxon>Fungi</taxon>
        <taxon>Dikarya</taxon>
        <taxon>Ascomycota</taxon>
        <taxon>Pezizomycotina</taxon>
        <taxon>Eurotiomycetes</taxon>
        <taxon>Eurotiomycetidae</taxon>
        <taxon>Eurotiales</taxon>
        <taxon>Aspergillaceae</taxon>
        <taxon>Aspergillus</taxon>
        <taxon>Aspergillus subgen. Circumdati</taxon>
    </lineage>
</organism>
<dbReference type="Proteomes" id="UP000247810">
    <property type="component" value="Unassembled WGS sequence"/>
</dbReference>
<dbReference type="EMBL" id="KZ825850">
    <property type="protein sequence ID" value="PYH95605.1"/>
    <property type="molecule type" value="Genomic_DNA"/>
</dbReference>
<dbReference type="CDD" id="cd00685">
    <property type="entry name" value="Trans_IPPS_HT"/>
    <property type="match status" value="1"/>
</dbReference>
<dbReference type="GO" id="GO:0005737">
    <property type="term" value="C:cytoplasm"/>
    <property type="evidence" value="ECO:0007669"/>
    <property type="project" value="TreeGrafter"/>
</dbReference>
<keyword evidence="7" id="KW-1185">Reference proteome</keyword>
<dbReference type="InterPro" id="IPR039702">
    <property type="entry name" value="FPS1-like"/>
</dbReference>
<protein>
    <submittedName>
        <fullName evidence="6">Farnesyl pyrophosphate synthetase</fullName>
    </submittedName>
</protein>
<evidence type="ECO:0000256" key="4">
    <source>
        <dbReference type="ARBA" id="ARBA00022842"/>
    </source>
</evidence>
<dbReference type="InterPro" id="IPR000092">
    <property type="entry name" value="Polyprenyl_synt"/>
</dbReference>
<dbReference type="GO" id="GO:0046872">
    <property type="term" value="F:metal ion binding"/>
    <property type="evidence" value="ECO:0007669"/>
    <property type="project" value="UniProtKB-KW"/>
</dbReference>
<evidence type="ECO:0000256" key="5">
    <source>
        <dbReference type="RuleBase" id="RU004466"/>
    </source>
</evidence>
<evidence type="ECO:0000256" key="1">
    <source>
        <dbReference type="ARBA" id="ARBA00001946"/>
    </source>
</evidence>
<dbReference type="GO" id="GO:0043386">
    <property type="term" value="P:mycotoxin biosynthetic process"/>
    <property type="evidence" value="ECO:0007669"/>
    <property type="project" value="UniProtKB-ARBA"/>
</dbReference>
<comment type="similarity">
    <text evidence="5">Belongs to the FPP/GGPP synthase family.</text>
</comment>
<dbReference type="AlphaFoldDB" id="A0A319DDY8"/>
<dbReference type="SUPFAM" id="SSF48576">
    <property type="entry name" value="Terpenoid synthases"/>
    <property type="match status" value="1"/>
</dbReference>
<reference evidence="6 7" key="1">
    <citation type="submission" date="2018-02" db="EMBL/GenBank/DDBJ databases">
        <title>The genomes of Aspergillus section Nigri reveals drivers in fungal speciation.</title>
        <authorList>
            <consortium name="DOE Joint Genome Institute"/>
            <person name="Vesth T.C."/>
            <person name="Nybo J."/>
            <person name="Theobald S."/>
            <person name="Brandl J."/>
            <person name="Frisvad J.C."/>
            <person name="Nielsen K.F."/>
            <person name="Lyhne E.K."/>
            <person name="Kogle M.E."/>
            <person name="Kuo A."/>
            <person name="Riley R."/>
            <person name="Clum A."/>
            <person name="Nolan M."/>
            <person name="Lipzen A."/>
            <person name="Salamov A."/>
            <person name="Henrissat B."/>
            <person name="Wiebenga A."/>
            <person name="De vries R.P."/>
            <person name="Grigoriev I.V."/>
            <person name="Mortensen U.H."/>
            <person name="Andersen M.R."/>
            <person name="Baker S.E."/>
        </authorList>
    </citation>
    <scope>NUCLEOTIDE SEQUENCE [LARGE SCALE GENOMIC DNA]</scope>
    <source>
        <strain evidence="6 7">CBS 707.79</strain>
    </source>
</reference>
<dbReference type="SFLD" id="SFLDS00005">
    <property type="entry name" value="Isoprenoid_Synthase_Type_I"/>
    <property type="match status" value="1"/>
</dbReference>
<proteinExistence type="inferred from homology"/>
<keyword evidence="4" id="KW-0460">Magnesium</keyword>
<dbReference type="GO" id="GO:0004337">
    <property type="term" value="F:(2E,6E)-farnesyl diphosphate synthase activity"/>
    <property type="evidence" value="ECO:0007669"/>
    <property type="project" value="TreeGrafter"/>
</dbReference>
<dbReference type="PROSITE" id="PS00723">
    <property type="entry name" value="POLYPRENYL_SYNTHASE_1"/>
    <property type="match status" value="1"/>
</dbReference>
<evidence type="ECO:0000313" key="7">
    <source>
        <dbReference type="Proteomes" id="UP000247810"/>
    </source>
</evidence>
<comment type="cofactor">
    <cofactor evidence="1">
        <name>Mg(2+)</name>
        <dbReference type="ChEBI" id="CHEBI:18420"/>
    </cofactor>
</comment>
<evidence type="ECO:0000256" key="2">
    <source>
        <dbReference type="ARBA" id="ARBA00022679"/>
    </source>
</evidence>
<keyword evidence="2 5" id="KW-0808">Transferase</keyword>
<dbReference type="PANTHER" id="PTHR11525:SF0">
    <property type="entry name" value="FARNESYL PYROPHOSPHATE SYNTHASE"/>
    <property type="match status" value="1"/>
</dbReference>
<dbReference type="Pfam" id="PF00348">
    <property type="entry name" value="polyprenyl_synt"/>
    <property type="match status" value="1"/>
</dbReference>
<dbReference type="GO" id="GO:0046165">
    <property type="term" value="P:alcohol biosynthetic process"/>
    <property type="evidence" value="ECO:0007669"/>
    <property type="project" value="UniProtKB-ARBA"/>
</dbReference>
<evidence type="ECO:0000313" key="6">
    <source>
        <dbReference type="EMBL" id="PYH95605.1"/>
    </source>
</evidence>